<evidence type="ECO:0000259" key="9">
    <source>
        <dbReference type="PROSITE" id="PS50102"/>
    </source>
</evidence>
<feature type="compositionally biased region" description="Basic and acidic residues" evidence="8">
    <location>
        <begin position="175"/>
        <end position="192"/>
    </location>
</feature>
<protein>
    <recommendedName>
        <fullName evidence="4">Nucleolar protein 12</fullName>
    </recommendedName>
</protein>
<dbReference type="OrthoDB" id="442677at2759"/>
<feature type="compositionally biased region" description="Basic and acidic residues" evidence="8">
    <location>
        <begin position="487"/>
        <end position="504"/>
    </location>
</feature>
<dbReference type="AlphaFoldDB" id="A0A423X5E7"/>
<name>A0A423X5E7_9PEZI</name>
<organism evidence="10 11">
    <name type="scientific">Cytospora schulzeri</name>
    <dbReference type="NCBI Taxonomy" id="448051"/>
    <lineage>
        <taxon>Eukaryota</taxon>
        <taxon>Fungi</taxon>
        <taxon>Dikarya</taxon>
        <taxon>Ascomycota</taxon>
        <taxon>Pezizomycotina</taxon>
        <taxon>Sordariomycetes</taxon>
        <taxon>Sordariomycetidae</taxon>
        <taxon>Diaporthales</taxon>
        <taxon>Cytosporaceae</taxon>
        <taxon>Cytospora</taxon>
    </lineage>
</organism>
<keyword evidence="5 7" id="KW-0694">RNA-binding</keyword>
<dbReference type="InterPro" id="IPR000504">
    <property type="entry name" value="RRM_dom"/>
</dbReference>
<evidence type="ECO:0000313" key="11">
    <source>
        <dbReference type="Proteomes" id="UP000283895"/>
    </source>
</evidence>
<feature type="region of interest" description="Disordered" evidence="8">
    <location>
        <begin position="469"/>
        <end position="550"/>
    </location>
</feature>
<evidence type="ECO:0000256" key="6">
    <source>
        <dbReference type="ARBA" id="ARBA00023242"/>
    </source>
</evidence>
<dbReference type="GO" id="GO:0005730">
    <property type="term" value="C:nucleolus"/>
    <property type="evidence" value="ECO:0007669"/>
    <property type="project" value="UniProtKB-SubCell"/>
</dbReference>
<evidence type="ECO:0000256" key="7">
    <source>
        <dbReference type="PROSITE-ProRule" id="PRU00176"/>
    </source>
</evidence>
<dbReference type="EMBL" id="LKEA01000002">
    <property type="protein sequence ID" value="ROW11043.1"/>
    <property type="molecule type" value="Genomic_DNA"/>
</dbReference>
<dbReference type="GO" id="GO:0000463">
    <property type="term" value="P:maturation of LSU-rRNA from tricistronic rRNA transcript (SSU-rRNA, 5.8S rRNA, LSU-rRNA)"/>
    <property type="evidence" value="ECO:0007669"/>
    <property type="project" value="TreeGrafter"/>
</dbReference>
<sequence>MLNRNGGLSASSKKIDPTLDALFSASAGPVQAPPKSRYSAPIIPKSTKEPESEDDDDEGDDEVLSEIDEELDDEDEADEISEDASEVNEEPDSDDSVDDARHAAAQILAEAQEQERKKKKRKQDDFHDLESKYFQKLADDEPPASKKRKGADGEAVADVAESKTKEGEDESDADIPVHESLAQKKPADELEKASRTVFLSNVSIEASNSKKAKKTLMTHLASFLEKDASPPQTIESLRFRSLPFSTAAMPKRAAYITKATMEATTHSANAYVVYSTAAVARTACAKLNGTIVLDRHLRVDSVAHPAEVDHRRCVFVGNLGFVDDETVLNMKIDEEGKEKTEKRKRTRVPMDVEEGLWRTFGQHAGKVESVRVVRDNVTRVGKGIAYVQFYDGNSVEAALLLNGKRFPPMLPRDLRVNRCKAPYKTARAIERKQTEKVAALKAAGKGKKGTKYVPKLTAEEQTLAGRAGKLLGHSAAAKSRISKSGGKVRDRSDRGGKRPDKGGKEAAPAFKSPETIVFEGRRASARDAKPKDLKQKQKKAGSKAKAKSRK</sequence>
<feature type="compositionally biased region" description="Basic and acidic residues" evidence="8">
    <location>
        <begin position="122"/>
        <end position="139"/>
    </location>
</feature>
<evidence type="ECO:0000256" key="8">
    <source>
        <dbReference type="SAM" id="MobiDB-lite"/>
    </source>
</evidence>
<keyword evidence="6" id="KW-0539">Nucleus</keyword>
<dbReference type="STRING" id="356882.A0A423X5E7"/>
<feature type="compositionally biased region" description="Basic and acidic residues" evidence="8">
    <location>
        <begin position="519"/>
        <end position="535"/>
    </location>
</feature>
<dbReference type="InterPro" id="IPR012677">
    <property type="entry name" value="Nucleotide-bd_a/b_plait_sf"/>
</dbReference>
<proteinExistence type="inferred from homology"/>
<feature type="compositionally biased region" description="Acidic residues" evidence="8">
    <location>
        <begin position="51"/>
        <end position="97"/>
    </location>
</feature>
<dbReference type="PANTHER" id="PTHR23236:SF25">
    <property type="entry name" value="RNA-BINDING PROTEIN 34"/>
    <property type="match status" value="1"/>
</dbReference>
<evidence type="ECO:0000313" key="10">
    <source>
        <dbReference type="EMBL" id="ROW11043.1"/>
    </source>
</evidence>
<dbReference type="Gene3D" id="3.30.70.330">
    <property type="match status" value="2"/>
</dbReference>
<reference evidence="10 11" key="1">
    <citation type="submission" date="2015-09" db="EMBL/GenBank/DDBJ databases">
        <title>Host preference determinants of Valsa canker pathogens revealed by comparative genomics.</title>
        <authorList>
            <person name="Yin Z."/>
            <person name="Huang L."/>
        </authorList>
    </citation>
    <scope>NUCLEOTIDE SEQUENCE [LARGE SCALE GENOMIC DNA]</scope>
    <source>
        <strain evidence="10 11">03-1</strain>
    </source>
</reference>
<comment type="caution">
    <text evidence="10">The sequence shown here is derived from an EMBL/GenBank/DDBJ whole genome shotgun (WGS) entry which is preliminary data.</text>
</comment>
<evidence type="ECO:0000256" key="1">
    <source>
        <dbReference type="ARBA" id="ARBA00002475"/>
    </source>
</evidence>
<evidence type="ECO:0000256" key="4">
    <source>
        <dbReference type="ARBA" id="ARBA00015520"/>
    </source>
</evidence>
<comment type="function">
    <text evidence="1">Involved in pre-25S rRNA processing.</text>
</comment>
<dbReference type="Proteomes" id="UP000283895">
    <property type="component" value="Unassembled WGS sequence"/>
</dbReference>
<gene>
    <name evidence="10" type="ORF">VMCG_01526</name>
</gene>
<evidence type="ECO:0000256" key="2">
    <source>
        <dbReference type="ARBA" id="ARBA00004604"/>
    </source>
</evidence>
<accession>A0A423X5E7</accession>
<dbReference type="Pfam" id="PF00076">
    <property type="entry name" value="RRM_1"/>
    <property type="match status" value="1"/>
</dbReference>
<feature type="domain" description="RRM" evidence="9">
    <location>
        <begin position="312"/>
        <end position="421"/>
    </location>
</feature>
<feature type="region of interest" description="Disordered" evidence="8">
    <location>
        <begin position="26"/>
        <end position="192"/>
    </location>
</feature>
<dbReference type="PANTHER" id="PTHR23236">
    <property type="entry name" value="EUKARYOTIC TRANSLATION INITIATION FACTOR 4B/4H"/>
    <property type="match status" value="1"/>
</dbReference>
<dbReference type="PROSITE" id="PS50102">
    <property type="entry name" value="RRM"/>
    <property type="match status" value="1"/>
</dbReference>
<feature type="compositionally biased region" description="Basic residues" evidence="8">
    <location>
        <begin position="536"/>
        <end position="550"/>
    </location>
</feature>
<dbReference type="GO" id="GO:0019843">
    <property type="term" value="F:rRNA binding"/>
    <property type="evidence" value="ECO:0007669"/>
    <property type="project" value="TreeGrafter"/>
</dbReference>
<evidence type="ECO:0000256" key="3">
    <source>
        <dbReference type="ARBA" id="ARBA00007077"/>
    </source>
</evidence>
<evidence type="ECO:0000256" key="5">
    <source>
        <dbReference type="ARBA" id="ARBA00022884"/>
    </source>
</evidence>
<dbReference type="InterPro" id="IPR035979">
    <property type="entry name" value="RBD_domain_sf"/>
</dbReference>
<comment type="subcellular location">
    <subcellularLocation>
        <location evidence="2">Nucleus</location>
        <location evidence="2">Nucleolus</location>
    </subcellularLocation>
</comment>
<keyword evidence="11" id="KW-1185">Reference proteome</keyword>
<dbReference type="SUPFAM" id="SSF54928">
    <property type="entry name" value="RNA-binding domain, RBD"/>
    <property type="match status" value="2"/>
</dbReference>
<comment type="similarity">
    <text evidence="3">Belongs to the RRM RBM34 family.</text>
</comment>
<dbReference type="SMART" id="SM00360">
    <property type="entry name" value="RRM"/>
    <property type="match status" value="2"/>
</dbReference>